<comment type="function">
    <text evidence="5">F-actin-capping proteins bind in a Ca(2+)-independent manner to the fast growing ends of actin filaments (barbed end) thereby blocking the exchange of subunits at these ends. Unlike other capping proteins (such as gelsolin and severin), these proteins do not sever actin filaments.</text>
</comment>
<dbReference type="AlphaFoldDB" id="A0A9P4JND9"/>
<feature type="compositionally biased region" description="Low complexity" evidence="6">
    <location>
        <begin position="104"/>
        <end position="118"/>
    </location>
</feature>
<dbReference type="GO" id="GO:0008290">
    <property type="term" value="C:F-actin capping protein complex"/>
    <property type="evidence" value="ECO:0007669"/>
    <property type="project" value="InterPro"/>
</dbReference>
<dbReference type="Gene3D" id="3.90.1150.210">
    <property type="entry name" value="F-actin capping protein, beta subunit"/>
    <property type="match status" value="1"/>
</dbReference>
<dbReference type="Gene3D" id="3.30.1140.60">
    <property type="entry name" value="F-actin capping protein, alpha subunit"/>
    <property type="match status" value="1"/>
</dbReference>
<feature type="region of interest" description="Disordered" evidence="6">
    <location>
        <begin position="1"/>
        <end position="127"/>
    </location>
</feature>
<dbReference type="SUPFAM" id="SSF90096">
    <property type="entry name" value="Subunits of heterodimeric actin filament capping protein Capz"/>
    <property type="match status" value="1"/>
</dbReference>
<dbReference type="InterPro" id="IPR037282">
    <property type="entry name" value="CapZ_alpha/beta"/>
</dbReference>
<dbReference type="InterPro" id="IPR017865">
    <property type="entry name" value="F-actin_cap_asu_CS"/>
</dbReference>
<dbReference type="PROSITE" id="PS00748">
    <property type="entry name" value="F_ACTIN_CAPPING_A_1"/>
    <property type="match status" value="1"/>
</dbReference>
<dbReference type="GO" id="GO:0030036">
    <property type="term" value="P:actin cytoskeleton organization"/>
    <property type="evidence" value="ECO:0007669"/>
    <property type="project" value="TreeGrafter"/>
</dbReference>
<evidence type="ECO:0000256" key="4">
    <source>
        <dbReference type="ARBA" id="ARBA00023203"/>
    </source>
</evidence>
<accession>A0A9P4JND9</accession>
<sequence>MDTPNMNTHSGWSAGDRTAASSSMGSINMLGSESSSTSSDEDDLMDPDDNDDPMLMTPQVKAKMGGSLTPNIGGTASNMLSPSGIPSFASITRARLRKGRSRKSSSSASGHSSLASPGPGSPPNTGLFAREVVMRKGGTRRESLSMFTHDLNISSGNDSGDDSAAANPTTPGVVRRPVVRRGNLLPKSRQFGRIKAELQEESAPVDSEVRREAEIIRQVRESDPDLDRTTGQSSPTLLPTVPGLEGGLEGVPEEESESGMSIDGSMAKRISAAFNMSTGGRTLGGRGYWNQFDNQAHTPPPPSFPRAGSSAVSDVSMDSPSVSSASNSLPSNNAMAPAEHFNNPGWYSRSSTPQPMAPVTAAEGLKKSNKRRRDDDLDINSIKRRAVSPSLSVQNSPILSQSPGQRDGILWGNAPRANREGSTGGHGPGERSNSAASLGATPAIGPKRIGLQGMTDTNDSLMKMTIKSILEDDAAVDQALYPAFEKYSEEQFMTVKLPGGSEEVIVSSHNSLGGGRYYDVSNQSSFSFDHASQKASGVQSYLLESDHSDLVKSLLKSLSIHTAEHYPNSTLGVYPIEDDTQLAIVTVANKYSPSNFWNGSWRSHYIYSPSSGSLTGSIKVDVHYYEDGNVRLLTDKPISIPLSSSASASEISRQIAVVEKKYQEDLNKAFTTLSEGAFKSLRRQLPITRQKMDWEKISGYRVGQDIGGGRSR</sequence>
<evidence type="ECO:0000256" key="1">
    <source>
        <dbReference type="ARBA" id="ARBA00010479"/>
    </source>
</evidence>
<comment type="similarity">
    <text evidence="1">Belongs to the F-actin-capping protein alpha subunit family.</text>
</comment>
<feature type="compositionally biased region" description="Polar residues" evidence="6">
    <location>
        <begin position="68"/>
        <end position="81"/>
    </location>
</feature>
<evidence type="ECO:0000313" key="7">
    <source>
        <dbReference type="EMBL" id="KAF2200299.1"/>
    </source>
</evidence>
<feature type="compositionally biased region" description="Low complexity" evidence="6">
    <location>
        <begin position="154"/>
        <end position="173"/>
    </location>
</feature>
<keyword evidence="3" id="KW-0117">Actin capping</keyword>
<evidence type="ECO:0000256" key="2">
    <source>
        <dbReference type="ARBA" id="ARBA00014038"/>
    </source>
</evidence>
<comment type="caution">
    <text evidence="7">The sequence shown here is derived from an EMBL/GenBank/DDBJ whole genome shotgun (WGS) entry which is preliminary data.</text>
</comment>
<dbReference type="PANTHER" id="PTHR10653:SF0">
    <property type="entry name" value="F-ACTIN-CAPPING PROTEIN SUBUNIT ALPHA"/>
    <property type="match status" value="1"/>
</dbReference>
<reference evidence="7" key="1">
    <citation type="journal article" date="2020" name="Stud. Mycol.">
        <title>101 Dothideomycetes genomes: a test case for predicting lifestyles and emergence of pathogens.</title>
        <authorList>
            <person name="Haridas S."/>
            <person name="Albert R."/>
            <person name="Binder M."/>
            <person name="Bloem J."/>
            <person name="Labutti K."/>
            <person name="Salamov A."/>
            <person name="Andreopoulos B."/>
            <person name="Baker S."/>
            <person name="Barry K."/>
            <person name="Bills G."/>
            <person name="Bluhm B."/>
            <person name="Cannon C."/>
            <person name="Castanera R."/>
            <person name="Culley D."/>
            <person name="Daum C."/>
            <person name="Ezra D."/>
            <person name="Gonzalez J."/>
            <person name="Henrissat B."/>
            <person name="Kuo A."/>
            <person name="Liang C."/>
            <person name="Lipzen A."/>
            <person name="Lutzoni F."/>
            <person name="Magnuson J."/>
            <person name="Mondo S."/>
            <person name="Nolan M."/>
            <person name="Ohm R."/>
            <person name="Pangilinan J."/>
            <person name="Park H.-J."/>
            <person name="Ramirez L."/>
            <person name="Alfaro M."/>
            <person name="Sun H."/>
            <person name="Tritt A."/>
            <person name="Yoshinaga Y."/>
            <person name="Zwiers L.-H."/>
            <person name="Turgeon B."/>
            <person name="Goodwin S."/>
            <person name="Spatafora J."/>
            <person name="Crous P."/>
            <person name="Grigoriev I."/>
        </authorList>
    </citation>
    <scope>NUCLEOTIDE SEQUENCE</scope>
    <source>
        <strain evidence="7">ATCC 74209</strain>
    </source>
</reference>
<feature type="region of interest" description="Disordered" evidence="6">
    <location>
        <begin position="220"/>
        <end position="261"/>
    </location>
</feature>
<feature type="compositionally biased region" description="Polar residues" evidence="6">
    <location>
        <begin position="389"/>
        <end position="404"/>
    </location>
</feature>
<dbReference type="InterPro" id="IPR002189">
    <property type="entry name" value="CapZ_alpha"/>
</dbReference>
<dbReference type="Proteomes" id="UP000799536">
    <property type="component" value="Unassembled WGS sequence"/>
</dbReference>
<dbReference type="Pfam" id="PF01267">
    <property type="entry name" value="F-actin_cap_A"/>
    <property type="match status" value="1"/>
</dbReference>
<evidence type="ECO:0000256" key="6">
    <source>
        <dbReference type="SAM" id="MobiDB-lite"/>
    </source>
</evidence>
<dbReference type="EMBL" id="ML994029">
    <property type="protein sequence ID" value="KAF2200299.1"/>
    <property type="molecule type" value="Genomic_DNA"/>
</dbReference>
<evidence type="ECO:0000256" key="5">
    <source>
        <dbReference type="ARBA" id="ARBA00025389"/>
    </source>
</evidence>
<dbReference type="GO" id="GO:0030479">
    <property type="term" value="C:actin cortical patch"/>
    <property type="evidence" value="ECO:0007669"/>
    <property type="project" value="TreeGrafter"/>
</dbReference>
<proteinExistence type="inferred from homology"/>
<dbReference type="OrthoDB" id="340550at2759"/>
<dbReference type="InterPro" id="IPR042489">
    <property type="entry name" value="CapZ_alpha_1"/>
</dbReference>
<protein>
    <recommendedName>
        <fullName evidence="2">F-actin-capping protein subunit alpha</fullName>
    </recommendedName>
</protein>
<dbReference type="PANTHER" id="PTHR10653">
    <property type="entry name" value="F-ACTIN-CAPPING PROTEIN SUBUNIT ALPHA"/>
    <property type="match status" value="1"/>
</dbReference>
<evidence type="ECO:0000256" key="3">
    <source>
        <dbReference type="ARBA" id="ARBA00022467"/>
    </source>
</evidence>
<gene>
    <name evidence="7" type="ORF">GQ43DRAFT_449635</name>
</gene>
<dbReference type="PROSITE" id="PS00749">
    <property type="entry name" value="F_ACTIN_CAPPING_A_2"/>
    <property type="match status" value="1"/>
</dbReference>
<keyword evidence="4" id="KW-0009">Actin-binding</keyword>
<dbReference type="InterPro" id="IPR042276">
    <property type="entry name" value="CapZ_alpha/beta_2"/>
</dbReference>
<dbReference type="GO" id="GO:0051015">
    <property type="term" value="F:actin filament binding"/>
    <property type="evidence" value="ECO:0007669"/>
    <property type="project" value="TreeGrafter"/>
</dbReference>
<dbReference type="FunFam" id="3.90.1150.210:FF:000003">
    <property type="entry name" value="F-actin-capping protein subunit alpha"/>
    <property type="match status" value="1"/>
</dbReference>
<feature type="region of interest" description="Disordered" evidence="6">
    <location>
        <begin position="150"/>
        <end position="173"/>
    </location>
</feature>
<feature type="region of interest" description="Disordered" evidence="6">
    <location>
        <begin position="285"/>
        <end position="452"/>
    </location>
</feature>
<feature type="compositionally biased region" description="Low complexity" evidence="6">
    <location>
        <begin position="309"/>
        <end position="338"/>
    </location>
</feature>
<evidence type="ECO:0000313" key="8">
    <source>
        <dbReference type="Proteomes" id="UP000799536"/>
    </source>
</evidence>
<name>A0A9P4JND9_9PLEO</name>
<dbReference type="PRINTS" id="PR00191">
    <property type="entry name" value="FACTINCAPA"/>
</dbReference>
<feature type="compositionally biased region" description="Acidic residues" evidence="6">
    <location>
        <begin position="39"/>
        <end position="52"/>
    </location>
</feature>
<feature type="compositionally biased region" description="Polar residues" evidence="6">
    <location>
        <begin position="19"/>
        <end position="31"/>
    </location>
</feature>
<dbReference type="GO" id="GO:0051016">
    <property type="term" value="P:barbed-end actin filament capping"/>
    <property type="evidence" value="ECO:0007669"/>
    <property type="project" value="InterPro"/>
</dbReference>
<keyword evidence="8" id="KW-1185">Reference proteome</keyword>
<organism evidence="7 8">
    <name type="scientific">Delitschia confertaspora ATCC 74209</name>
    <dbReference type="NCBI Taxonomy" id="1513339"/>
    <lineage>
        <taxon>Eukaryota</taxon>
        <taxon>Fungi</taxon>
        <taxon>Dikarya</taxon>
        <taxon>Ascomycota</taxon>
        <taxon>Pezizomycotina</taxon>
        <taxon>Dothideomycetes</taxon>
        <taxon>Pleosporomycetidae</taxon>
        <taxon>Pleosporales</taxon>
        <taxon>Delitschiaceae</taxon>
        <taxon>Delitschia</taxon>
    </lineage>
</organism>
<feature type="compositionally biased region" description="Polar residues" evidence="6">
    <location>
        <begin position="1"/>
        <end position="11"/>
    </location>
</feature>
<feature type="compositionally biased region" description="Basic residues" evidence="6">
    <location>
        <begin position="94"/>
        <end position="103"/>
    </location>
</feature>